<dbReference type="OrthoDB" id="446890at2759"/>
<accession>A0A024V407</accession>
<evidence type="ECO:0000313" key="4">
    <source>
        <dbReference type="EMBL" id="ETW17728.1"/>
    </source>
</evidence>
<dbReference type="InterPro" id="IPR036249">
    <property type="entry name" value="Thioredoxin-like_sf"/>
</dbReference>
<dbReference type="PANTHER" id="PTHR11592">
    <property type="entry name" value="GLUTATHIONE PEROXIDASE"/>
    <property type="match status" value="1"/>
</dbReference>
<dbReference type="GO" id="GO:0006979">
    <property type="term" value="P:response to oxidative stress"/>
    <property type="evidence" value="ECO:0007669"/>
    <property type="project" value="InterPro"/>
</dbReference>
<dbReference type="InterPro" id="IPR000889">
    <property type="entry name" value="Glutathione_peroxidase"/>
</dbReference>
<evidence type="ECO:0000256" key="3">
    <source>
        <dbReference type="ARBA" id="ARBA00023002"/>
    </source>
</evidence>
<reference evidence="4 5" key="2">
    <citation type="submission" date="2013-02" db="EMBL/GenBank/DDBJ databases">
        <title>The Genome Sequence of Plasmodium falciparum Vietnam Oak-Knoll (FVO).</title>
        <authorList>
            <consortium name="The Broad Institute Genome Sequencing Platform"/>
            <consortium name="The Broad Institute Genome Sequencing Center for Infectious Disease"/>
            <person name="Neafsey D."/>
            <person name="Cheeseman I."/>
            <person name="Volkman S."/>
            <person name="Adams J."/>
            <person name="Walker B."/>
            <person name="Young S.K."/>
            <person name="Zeng Q."/>
            <person name="Gargeya S."/>
            <person name="Fitzgerald M."/>
            <person name="Haas B."/>
            <person name="Abouelleil A."/>
            <person name="Alvarado L."/>
            <person name="Arachchi H.M."/>
            <person name="Berlin A.M."/>
            <person name="Chapman S.B."/>
            <person name="Dewar J."/>
            <person name="Goldberg J."/>
            <person name="Griggs A."/>
            <person name="Gujja S."/>
            <person name="Hansen M."/>
            <person name="Howarth C."/>
            <person name="Imamovic A."/>
            <person name="Larimer J."/>
            <person name="McCowan C."/>
            <person name="Murphy C."/>
            <person name="Neiman D."/>
            <person name="Pearson M."/>
            <person name="Priest M."/>
            <person name="Roberts A."/>
            <person name="Saif S."/>
            <person name="Shea T."/>
            <person name="Sisk P."/>
            <person name="Sykes S."/>
            <person name="Wortman J."/>
            <person name="Nusbaum C."/>
            <person name="Birren B."/>
        </authorList>
    </citation>
    <scope>NUCLEOTIDE SEQUENCE [LARGE SCALE GENOMIC DNA]</scope>
    <source>
        <strain evidence="5">Vietnam Oak-Knoll (FVO)</strain>
    </source>
</reference>
<evidence type="ECO:0000256" key="2">
    <source>
        <dbReference type="ARBA" id="ARBA00022559"/>
    </source>
</evidence>
<proteinExistence type="inferred from homology"/>
<dbReference type="EMBL" id="KI925116">
    <property type="protein sequence ID" value="ETW17728.1"/>
    <property type="molecule type" value="Genomic_DNA"/>
</dbReference>
<keyword evidence="2" id="KW-0575">Peroxidase</keyword>
<gene>
    <name evidence="4" type="ORF">PFFVO_03376</name>
</gene>
<organism evidence="4 5">
    <name type="scientific">Plasmodium falciparum Vietnam Oak-Knoll</name>
    <name type="common">FVO</name>
    <dbReference type="NCBI Taxonomy" id="1036723"/>
    <lineage>
        <taxon>Eukaryota</taxon>
        <taxon>Sar</taxon>
        <taxon>Alveolata</taxon>
        <taxon>Apicomplexa</taxon>
        <taxon>Aconoidasida</taxon>
        <taxon>Haemosporida</taxon>
        <taxon>Plasmodiidae</taxon>
        <taxon>Plasmodium</taxon>
        <taxon>Plasmodium (Laverania)</taxon>
    </lineage>
</organism>
<dbReference type="PIRSF" id="PIRSF000303">
    <property type="entry name" value="Glutathion_perox"/>
    <property type="match status" value="1"/>
</dbReference>
<dbReference type="PROSITE" id="PS51355">
    <property type="entry name" value="GLUTATHIONE_PEROXID_3"/>
    <property type="match status" value="1"/>
</dbReference>
<dbReference type="AlphaFoldDB" id="A0A024V407"/>
<dbReference type="PANTHER" id="PTHR11592:SF78">
    <property type="entry name" value="GLUTATHIONE PEROXIDASE"/>
    <property type="match status" value="1"/>
</dbReference>
<keyword evidence="3" id="KW-0560">Oxidoreductase</keyword>
<evidence type="ECO:0000256" key="1">
    <source>
        <dbReference type="ARBA" id="ARBA00006926"/>
    </source>
</evidence>
<dbReference type="GO" id="GO:0004601">
    <property type="term" value="F:peroxidase activity"/>
    <property type="evidence" value="ECO:0007669"/>
    <property type="project" value="UniProtKB-KW"/>
</dbReference>
<evidence type="ECO:0008006" key="6">
    <source>
        <dbReference type="Google" id="ProtNLM"/>
    </source>
</evidence>
<dbReference type="SUPFAM" id="SSF52833">
    <property type="entry name" value="Thioredoxin-like"/>
    <property type="match status" value="1"/>
</dbReference>
<comment type="similarity">
    <text evidence="1">Belongs to the glutathione peroxidase family.</text>
</comment>
<name>A0A024V407_PLAFA</name>
<evidence type="ECO:0000313" key="5">
    <source>
        <dbReference type="Proteomes" id="UP000030690"/>
    </source>
</evidence>
<protein>
    <recommendedName>
        <fullName evidence="6">Glutathione peroxidase</fullName>
    </recommendedName>
</protein>
<dbReference type="Gene3D" id="3.40.30.10">
    <property type="entry name" value="Glutaredoxin"/>
    <property type="match status" value="1"/>
</dbReference>
<dbReference type="Pfam" id="PF00255">
    <property type="entry name" value="GSHPx"/>
    <property type="match status" value="1"/>
</dbReference>
<sequence>MQQTKIYYVQKQKVNSDFSYIIYHILAFPTSQFLNQEFDNTKDICTFNEKNKIKYNMFSPIEVNGDNTHPLFKYLKKNCDSMHDENGTLKSIGWNFGKFLVDKNGEVVNYFSPKTNPLDLEKIIIQLLQK</sequence>
<dbReference type="Proteomes" id="UP000030690">
    <property type="component" value="Unassembled WGS sequence"/>
</dbReference>
<reference evidence="4 5" key="1">
    <citation type="submission" date="2013-02" db="EMBL/GenBank/DDBJ databases">
        <title>The Genome Annotation of Plasmodium falciparum Vietnam Oak-Knoll (FVO).</title>
        <authorList>
            <consortium name="The Broad Institute Genome Sequencing Platform"/>
            <consortium name="The Broad Institute Genome Sequencing Center for Infectious Disease"/>
            <person name="Neafsey D."/>
            <person name="Hoffman S."/>
            <person name="Volkman S."/>
            <person name="Rosenthal P."/>
            <person name="Walker B."/>
            <person name="Young S.K."/>
            <person name="Zeng Q."/>
            <person name="Gargeya S."/>
            <person name="Fitzgerald M."/>
            <person name="Haas B."/>
            <person name="Abouelleil A."/>
            <person name="Allen A.W."/>
            <person name="Alvarado L."/>
            <person name="Arachchi H.M."/>
            <person name="Berlin A.M."/>
            <person name="Chapman S.B."/>
            <person name="Gainer-Dewar J."/>
            <person name="Goldberg J."/>
            <person name="Griggs A."/>
            <person name="Gujja S."/>
            <person name="Hansen M."/>
            <person name="Howarth C."/>
            <person name="Imamovic A."/>
            <person name="Ireland A."/>
            <person name="Larimer J."/>
            <person name="McCowan C."/>
            <person name="Murphy C."/>
            <person name="Pearson M."/>
            <person name="Poon T.W."/>
            <person name="Priest M."/>
            <person name="Roberts A."/>
            <person name="Saif S."/>
            <person name="Shea T."/>
            <person name="Sisk P."/>
            <person name="Sykes S."/>
            <person name="Wortman J."/>
            <person name="Nusbaum C."/>
            <person name="Birren B."/>
        </authorList>
    </citation>
    <scope>NUCLEOTIDE SEQUENCE [LARGE SCALE GENOMIC DNA]</scope>
    <source>
        <strain evidence="5">Vietnam Oak-Knoll (FVO)</strain>
    </source>
</reference>